<dbReference type="PROSITE" id="PS50931">
    <property type="entry name" value="HTH_LYSR"/>
    <property type="match status" value="1"/>
</dbReference>
<dbReference type="OrthoDB" id="4131546at2"/>
<keyword evidence="4" id="KW-0010">Activator</keyword>
<dbReference type="GO" id="GO:0003700">
    <property type="term" value="F:DNA-binding transcription factor activity"/>
    <property type="evidence" value="ECO:0007669"/>
    <property type="project" value="InterPro"/>
</dbReference>
<evidence type="ECO:0000313" key="7">
    <source>
        <dbReference type="EMBL" id="RMI31873.1"/>
    </source>
</evidence>
<dbReference type="EMBL" id="RFFH01000006">
    <property type="protein sequence ID" value="RMI31873.1"/>
    <property type="molecule type" value="Genomic_DNA"/>
</dbReference>
<dbReference type="Proteomes" id="UP000279275">
    <property type="component" value="Unassembled WGS sequence"/>
</dbReference>
<dbReference type="Gene3D" id="1.10.10.10">
    <property type="entry name" value="Winged helix-like DNA-binding domain superfamily/Winged helix DNA-binding domain"/>
    <property type="match status" value="1"/>
</dbReference>
<dbReference type="InterPro" id="IPR036390">
    <property type="entry name" value="WH_DNA-bd_sf"/>
</dbReference>
<dbReference type="RefSeq" id="WP_122189003.1">
    <property type="nucleotide sequence ID" value="NZ_RFFH01000006.1"/>
</dbReference>
<protein>
    <submittedName>
        <fullName evidence="7">LysR family transcriptional regulator</fullName>
    </submittedName>
</protein>
<dbReference type="SUPFAM" id="SSF46785">
    <property type="entry name" value="Winged helix' DNA-binding domain"/>
    <property type="match status" value="1"/>
</dbReference>
<evidence type="ECO:0000256" key="5">
    <source>
        <dbReference type="ARBA" id="ARBA00023163"/>
    </source>
</evidence>
<comment type="caution">
    <text evidence="7">The sequence shown here is derived from an EMBL/GenBank/DDBJ whole genome shotgun (WGS) entry which is preliminary data.</text>
</comment>
<dbReference type="PANTHER" id="PTHR30346:SF29">
    <property type="entry name" value="LYSR SUBSTRATE-BINDING"/>
    <property type="match status" value="1"/>
</dbReference>
<evidence type="ECO:0000313" key="8">
    <source>
        <dbReference type="Proteomes" id="UP000279275"/>
    </source>
</evidence>
<dbReference type="InterPro" id="IPR036388">
    <property type="entry name" value="WH-like_DNA-bd_sf"/>
</dbReference>
<evidence type="ECO:0000256" key="1">
    <source>
        <dbReference type="ARBA" id="ARBA00009437"/>
    </source>
</evidence>
<name>A0A3M2L5Q4_9NOCA</name>
<dbReference type="PANTHER" id="PTHR30346">
    <property type="entry name" value="TRANSCRIPTIONAL DUAL REGULATOR HCAR-RELATED"/>
    <property type="match status" value="1"/>
</dbReference>
<evidence type="ECO:0000256" key="4">
    <source>
        <dbReference type="ARBA" id="ARBA00023159"/>
    </source>
</evidence>
<keyword evidence="2" id="KW-0805">Transcription regulation</keyword>
<sequence>MIDVGALRALRSVAALGTVAQAAEELGYTASAVSQQIKRLEKQLGLAVLAPAGRKVVLTPAGQVIVDAAPEVFQALERCVAAAQSVSHGTPRGTLRVVAFSTAIRGLLAPAVAGLMTRHPDVHVRIVEQDPDQALHSVDAGTADLAVVHDADELPTPLPSSLTQRLLHTDVGDVVMHRTHPLAAGDSPLTGPDLAGHAWVTSPHGTVCHQWFRRLVADVPEEPDVRHLIDDFSTQLSLVASGEVIALIPRLARPPLGEGLICRQLRRQPKREVHAAWRRSADASPALQALLSELSGRTETAAARCEGGTEAPSGA</sequence>
<evidence type="ECO:0000259" key="6">
    <source>
        <dbReference type="PROSITE" id="PS50931"/>
    </source>
</evidence>
<dbReference type="Gene3D" id="3.40.190.10">
    <property type="entry name" value="Periplasmic binding protein-like II"/>
    <property type="match status" value="2"/>
</dbReference>
<reference evidence="7 8" key="1">
    <citation type="submission" date="2018-10" db="EMBL/GenBank/DDBJ databases">
        <title>Isolation from cow dung.</title>
        <authorList>
            <person name="Ling L."/>
        </authorList>
    </citation>
    <scope>NUCLEOTIDE SEQUENCE [LARGE SCALE GENOMIC DNA]</scope>
    <source>
        <strain evidence="7 8">NEAU-LL90</strain>
    </source>
</reference>
<dbReference type="SUPFAM" id="SSF53850">
    <property type="entry name" value="Periplasmic binding protein-like II"/>
    <property type="match status" value="1"/>
</dbReference>
<accession>A0A3M2L5Q4</accession>
<dbReference type="InterPro" id="IPR005119">
    <property type="entry name" value="LysR_subst-bd"/>
</dbReference>
<organism evidence="7 8">
    <name type="scientific">Nocardia stercoris</name>
    <dbReference type="NCBI Taxonomy" id="2483361"/>
    <lineage>
        <taxon>Bacteria</taxon>
        <taxon>Bacillati</taxon>
        <taxon>Actinomycetota</taxon>
        <taxon>Actinomycetes</taxon>
        <taxon>Mycobacteriales</taxon>
        <taxon>Nocardiaceae</taxon>
        <taxon>Nocardia</taxon>
    </lineage>
</organism>
<dbReference type="Pfam" id="PF03466">
    <property type="entry name" value="LysR_substrate"/>
    <property type="match status" value="1"/>
</dbReference>
<dbReference type="AlphaFoldDB" id="A0A3M2L5Q4"/>
<evidence type="ECO:0000256" key="3">
    <source>
        <dbReference type="ARBA" id="ARBA00023125"/>
    </source>
</evidence>
<keyword evidence="5" id="KW-0804">Transcription</keyword>
<feature type="domain" description="HTH lysR-type" evidence="6">
    <location>
        <begin position="2"/>
        <end position="59"/>
    </location>
</feature>
<keyword evidence="8" id="KW-1185">Reference proteome</keyword>
<proteinExistence type="inferred from homology"/>
<comment type="similarity">
    <text evidence="1">Belongs to the LysR transcriptional regulatory family.</text>
</comment>
<dbReference type="GO" id="GO:0003677">
    <property type="term" value="F:DNA binding"/>
    <property type="evidence" value="ECO:0007669"/>
    <property type="project" value="UniProtKB-KW"/>
</dbReference>
<evidence type="ECO:0000256" key="2">
    <source>
        <dbReference type="ARBA" id="ARBA00023015"/>
    </source>
</evidence>
<gene>
    <name evidence="7" type="ORF">EBN03_17030</name>
</gene>
<dbReference type="InterPro" id="IPR000847">
    <property type="entry name" value="LysR_HTH_N"/>
</dbReference>
<dbReference type="GO" id="GO:0032993">
    <property type="term" value="C:protein-DNA complex"/>
    <property type="evidence" value="ECO:0007669"/>
    <property type="project" value="TreeGrafter"/>
</dbReference>
<keyword evidence="3" id="KW-0238">DNA-binding</keyword>
<dbReference type="Pfam" id="PF00126">
    <property type="entry name" value="HTH_1"/>
    <property type="match status" value="1"/>
</dbReference>
<dbReference type="CDD" id="cd08423">
    <property type="entry name" value="PBP2_LTTR_like_6"/>
    <property type="match status" value="1"/>
</dbReference>